<gene>
    <name evidence="3" type="ORF">NG665_07180</name>
</gene>
<dbReference type="Pfam" id="PF00874">
    <property type="entry name" value="PRD"/>
    <property type="match status" value="2"/>
</dbReference>
<dbReference type="InterPro" id="IPR036634">
    <property type="entry name" value="PRD_sf"/>
</dbReference>
<keyword evidence="4" id="KW-1185">Reference proteome</keyword>
<evidence type="ECO:0000256" key="1">
    <source>
        <dbReference type="ARBA" id="ARBA00022737"/>
    </source>
</evidence>
<organism evidence="3 4">
    <name type="scientific">Arcanobacterium pinnipediorum</name>
    <dbReference type="NCBI Taxonomy" id="1503041"/>
    <lineage>
        <taxon>Bacteria</taxon>
        <taxon>Bacillati</taxon>
        <taxon>Actinomycetota</taxon>
        <taxon>Actinomycetes</taxon>
        <taxon>Actinomycetales</taxon>
        <taxon>Actinomycetaceae</taxon>
        <taxon>Arcanobacterium</taxon>
    </lineage>
</organism>
<sequence>MEILRIFNNNVVLARQDSGREVIVTGRGVGFKARVGQALNPELIVRVFVPLDGRDPDHLGALIAQLSDNVRDLVHRAMVDAHFSDEQLSSPTLYIALCDHIELALRRIKTGETLQYPLQAEVEHLYHAEYVQAGMFLKSLNTLLTANDHPPLPAHESIAVALHLVNAGFAGGNLAHTYTMTGLIQQVIDVIGATFGVRLDQTSVNTARLITHMRYLFVRIFQGKQLTDEISSIAAAIRSSLVAEYACAENINQLISLRLGTELNDNEIAYLAMHISRVTSVQD</sequence>
<dbReference type="InterPro" id="IPR011608">
    <property type="entry name" value="PRD"/>
</dbReference>
<dbReference type="EMBL" id="CP099547">
    <property type="protein sequence ID" value="USR79159.1"/>
    <property type="molecule type" value="Genomic_DNA"/>
</dbReference>
<protein>
    <submittedName>
        <fullName evidence="3">PRD domain-containing protein</fullName>
    </submittedName>
</protein>
<evidence type="ECO:0000313" key="4">
    <source>
        <dbReference type="Proteomes" id="UP001056109"/>
    </source>
</evidence>
<dbReference type="PANTHER" id="PTHR30185">
    <property type="entry name" value="CRYPTIC BETA-GLUCOSIDE BGL OPERON ANTITERMINATOR"/>
    <property type="match status" value="1"/>
</dbReference>
<dbReference type="PROSITE" id="PS51372">
    <property type="entry name" value="PRD_2"/>
    <property type="match status" value="2"/>
</dbReference>
<evidence type="ECO:0000259" key="2">
    <source>
        <dbReference type="PROSITE" id="PS51372"/>
    </source>
</evidence>
<name>A0ABY5AG28_9ACTO</name>
<dbReference type="RefSeq" id="WP_252673033.1">
    <property type="nucleotide sequence ID" value="NZ_CP099547.1"/>
</dbReference>
<evidence type="ECO:0000313" key="3">
    <source>
        <dbReference type="EMBL" id="USR79159.1"/>
    </source>
</evidence>
<proteinExistence type="predicted"/>
<dbReference type="InterPro" id="IPR004341">
    <property type="entry name" value="CAT_RNA-bd_dom"/>
</dbReference>
<reference evidence="3" key="1">
    <citation type="submission" date="2022-06" db="EMBL/GenBank/DDBJ databases">
        <title>Complete Genome Sequence of Arcanobacterium pinnipediorum strain DSM 28752 isolated from a harbour seal.</title>
        <authorList>
            <person name="Borowiak M."/>
            <person name="Kreitlow A."/>
            <person name="Alssahen M."/>
            <person name="Malorny B."/>
            <person name="Laemmler C."/>
            <person name="Prenger-Berninghoff E."/>
            <person name="Siebert U."/>
            <person name="Ploetz M."/>
            <person name="Abdulmawjood A."/>
        </authorList>
    </citation>
    <scope>NUCLEOTIDE SEQUENCE</scope>
    <source>
        <strain evidence="3">DSM 28752</strain>
    </source>
</reference>
<dbReference type="InterPro" id="IPR036650">
    <property type="entry name" value="CAT_RNA-bd_dom_sf"/>
</dbReference>
<feature type="domain" description="PRD" evidence="2">
    <location>
        <begin position="65"/>
        <end position="174"/>
    </location>
</feature>
<dbReference type="SUPFAM" id="SSF63520">
    <property type="entry name" value="PTS-regulatory domain, PRD"/>
    <property type="match status" value="2"/>
</dbReference>
<dbReference type="Gene3D" id="2.30.24.10">
    <property type="entry name" value="CAT RNA-binding domain"/>
    <property type="match status" value="1"/>
</dbReference>
<feature type="domain" description="PRD" evidence="2">
    <location>
        <begin position="175"/>
        <end position="283"/>
    </location>
</feature>
<dbReference type="Gene3D" id="1.10.1790.10">
    <property type="entry name" value="PRD domain"/>
    <property type="match status" value="2"/>
</dbReference>
<keyword evidence="1" id="KW-0677">Repeat</keyword>
<accession>A0ABY5AG28</accession>
<dbReference type="PANTHER" id="PTHR30185:SF15">
    <property type="entry name" value="CRYPTIC BETA-GLUCOSIDE BGL OPERON ANTITERMINATOR"/>
    <property type="match status" value="1"/>
</dbReference>
<dbReference type="SMART" id="SM01061">
    <property type="entry name" value="CAT_RBD"/>
    <property type="match status" value="1"/>
</dbReference>
<dbReference type="InterPro" id="IPR050661">
    <property type="entry name" value="BglG_antiterminators"/>
</dbReference>
<dbReference type="SUPFAM" id="SSF50151">
    <property type="entry name" value="SacY-like RNA-binding domain"/>
    <property type="match status" value="1"/>
</dbReference>
<dbReference type="Proteomes" id="UP001056109">
    <property type="component" value="Chromosome"/>
</dbReference>
<dbReference type="Pfam" id="PF03123">
    <property type="entry name" value="CAT_RBD"/>
    <property type="match status" value="1"/>
</dbReference>